<dbReference type="InterPro" id="IPR000215">
    <property type="entry name" value="Serpin_fam"/>
</dbReference>
<evidence type="ECO:0000256" key="1">
    <source>
        <dbReference type="RuleBase" id="RU000411"/>
    </source>
</evidence>
<dbReference type="CDD" id="cd00172">
    <property type="entry name" value="serpin"/>
    <property type="match status" value="1"/>
</dbReference>
<feature type="domain" description="HTH cro/C1-type" evidence="2">
    <location>
        <begin position="10"/>
        <end position="62"/>
    </location>
</feature>
<dbReference type="InterPro" id="IPR042185">
    <property type="entry name" value="Serpin_sf_2"/>
</dbReference>
<dbReference type="InterPro" id="IPR010982">
    <property type="entry name" value="Lambda_DNA-bd_dom_sf"/>
</dbReference>
<evidence type="ECO:0000313" key="3">
    <source>
        <dbReference type="EMBL" id="MCX2839843.1"/>
    </source>
</evidence>
<accession>A0A9X3I2U5</accession>
<dbReference type="RefSeq" id="WP_266071260.1">
    <property type="nucleotide sequence ID" value="NZ_JAPJDA010000044.1"/>
</dbReference>
<dbReference type="GO" id="GO:0004867">
    <property type="term" value="F:serine-type endopeptidase inhibitor activity"/>
    <property type="evidence" value="ECO:0007669"/>
    <property type="project" value="InterPro"/>
</dbReference>
<dbReference type="Gene3D" id="3.30.497.10">
    <property type="entry name" value="Antithrombin, subunit I, domain 2"/>
    <property type="match status" value="1"/>
</dbReference>
<name>A0A9X3I2U5_9FLAO</name>
<dbReference type="SUPFAM" id="SSF56574">
    <property type="entry name" value="Serpins"/>
    <property type="match status" value="1"/>
</dbReference>
<dbReference type="InterPro" id="IPR023796">
    <property type="entry name" value="Serpin_dom"/>
</dbReference>
<dbReference type="Gene3D" id="2.30.39.10">
    <property type="entry name" value="Alpha-1-antitrypsin, domain 1"/>
    <property type="match status" value="1"/>
</dbReference>
<evidence type="ECO:0000313" key="4">
    <source>
        <dbReference type="Proteomes" id="UP001148482"/>
    </source>
</evidence>
<proteinExistence type="inferred from homology"/>
<sequence>MKKQDFREKLIEVRKARGLTQEDVAKKCKVTVRTIQRLESGQVTPRAYTIRTISENLGISYFETSNNDVKNKEQQSNRKTQTFYWYARDLFNLKTSAMKKVSILTTPFLLSGFVLFFFPNSETNAQTNDYSSSLNNYSFDLYHDIKVEKENLIISPLSTYYALLAAYEGSKNKTKQEFEKILYLNNSGSLNNNYLHYFATKSDSFPGVNVANAIWLDKNLVLEGDYSKSVSDKYFSDFERTEFANTEKAVSDINGWVSNKTSGKIDEIINDSHINADTKLVISNAVYFRREWLFKFDKQKTVSAPFFTSVENQYKVDFMNMTESLKYFENEEYQFISKPYRNSDLSFGIILPKKLFGIEEIEEKMSNEFFNQILDSTSYIKTALSIPKLKLESNYELSDALKGVGLKTAFTSEADFSGITKEEPVQFSKVLHKAGIELDEEKTEAAAATAASVKITGRQSYKIFKADHPFVFFVLDNKTKIILFMGRYVKPVNGEEIEKEIVAHNLEKRKQEKLEVGNAGDGVLLVVNNKIVSSSDFQAINQDDIESVHVYKDKKEVAKYSSKNYEGVVVITLKKELQDN</sequence>
<dbReference type="InterPro" id="IPR023795">
    <property type="entry name" value="Serpin_CS"/>
</dbReference>
<dbReference type="GO" id="GO:0005615">
    <property type="term" value="C:extracellular space"/>
    <property type="evidence" value="ECO:0007669"/>
    <property type="project" value="InterPro"/>
</dbReference>
<dbReference type="PANTHER" id="PTHR11461">
    <property type="entry name" value="SERINE PROTEASE INHIBITOR, SERPIN"/>
    <property type="match status" value="1"/>
</dbReference>
<dbReference type="SUPFAM" id="SSF47413">
    <property type="entry name" value="lambda repressor-like DNA-binding domains"/>
    <property type="match status" value="1"/>
</dbReference>
<dbReference type="Gene3D" id="1.10.260.40">
    <property type="entry name" value="lambda repressor-like DNA-binding domains"/>
    <property type="match status" value="1"/>
</dbReference>
<organism evidence="3 4">
    <name type="scientific">Salinimicrobium profundisediminis</name>
    <dbReference type="NCBI Taxonomy" id="2994553"/>
    <lineage>
        <taxon>Bacteria</taxon>
        <taxon>Pseudomonadati</taxon>
        <taxon>Bacteroidota</taxon>
        <taxon>Flavobacteriia</taxon>
        <taxon>Flavobacteriales</taxon>
        <taxon>Flavobacteriaceae</taxon>
        <taxon>Salinimicrobium</taxon>
    </lineage>
</organism>
<dbReference type="Gene3D" id="2.170.130.10">
    <property type="entry name" value="TonB-dependent receptor, plug domain"/>
    <property type="match status" value="1"/>
</dbReference>
<dbReference type="AlphaFoldDB" id="A0A9X3I2U5"/>
<dbReference type="Pfam" id="PF01381">
    <property type="entry name" value="HTH_3"/>
    <property type="match status" value="1"/>
</dbReference>
<dbReference type="PANTHER" id="PTHR11461:SF211">
    <property type="entry name" value="GH10112P-RELATED"/>
    <property type="match status" value="1"/>
</dbReference>
<keyword evidence="4" id="KW-1185">Reference proteome</keyword>
<comment type="similarity">
    <text evidence="1">Belongs to the serpin family.</text>
</comment>
<dbReference type="InterPro" id="IPR037066">
    <property type="entry name" value="Plug_dom_sf"/>
</dbReference>
<dbReference type="SMART" id="SM00093">
    <property type="entry name" value="SERPIN"/>
    <property type="match status" value="1"/>
</dbReference>
<dbReference type="Proteomes" id="UP001148482">
    <property type="component" value="Unassembled WGS sequence"/>
</dbReference>
<dbReference type="GO" id="GO:0003677">
    <property type="term" value="F:DNA binding"/>
    <property type="evidence" value="ECO:0007669"/>
    <property type="project" value="InterPro"/>
</dbReference>
<dbReference type="CDD" id="cd00093">
    <property type="entry name" value="HTH_XRE"/>
    <property type="match status" value="1"/>
</dbReference>
<dbReference type="InterPro" id="IPR001387">
    <property type="entry name" value="Cro/C1-type_HTH"/>
</dbReference>
<dbReference type="EMBL" id="JAPJDA010000044">
    <property type="protein sequence ID" value="MCX2839843.1"/>
    <property type="molecule type" value="Genomic_DNA"/>
</dbReference>
<dbReference type="InterPro" id="IPR042178">
    <property type="entry name" value="Serpin_sf_1"/>
</dbReference>
<protein>
    <submittedName>
        <fullName evidence="3">Helix-turn-helix domain-containing protein</fullName>
    </submittedName>
</protein>
<dbReference type="PROSITE" id="PS00284">
    <property type="entry name" value="SERPIN"/>
    <property type="match status" value="1"/>
</dbReference>
<evidence type="ECO:0000259" key="2">
    <source>
        <dbReference type="PROSITE" id="PS50943"/>
    </source>
</evidence>
<gene>
    <name evidence="3" type="ORF">OQ279_17085</name>
</gene>
<dbReference type="PROSITE" id="PS50943">
    <property type="entry name" value="HTH_CROC1"/>
    <property type="match status" value="1"/>
</dbReference>
<reference evidence="3" key="1">
    <citation type="submission" date="2022-11" db="EMBL/GenBank/DDBJ databases">
        <title>Salinimicrobium profundisediminis sp. nov., isolated from deep-sea sediment of the Mariana Trench.</title>
        <authorList>
            <person name="Fu H."/>
        </authorList>
    </citation>
    <scope>NUCLEOTIDE SEQUENCE</scope>
    <source>
        <strain evidence="3">MT39</strain>
    </source>
</reference>
<dbReference type="Pfam" id="PF00079">
    <property type="entry name" value="Serpin"/>
    <property type="match status" value="1"/>
</dbReference>
<comment type="caution">
    <text evidence="3">The sequence shown here is derived from an EMBL/GenBank/DDBJ whole genome shotgun (WGS) entry which is preliminary data.</text>
</comment>
<dbReference type="SMART" id="SM00530">
    <property type="entry name" value="HTH_XRE"/>
    <property type="match status" value="1"/>
</dbReference>
<dbReference type="InterPro" id="IPR036186">
    <property type="entry name" value="Serpin_sf"/>
</dbReference>